<dbReference type="EMBL" id="QDDR01000011">
    <property type="protein sequence ID" value="PVE45843.1"/>
    <property type="molecule type" value="Genomic_DNA"/>
</dbReference>
<sequence>MTTDRRTDDAGGFDESLLDALFAEARDEAPAPLAQAFEARLVAAALAARPGAMAPRPGWLARFRAMLADVGGAPSLAGMGVAGLAGVWIGFAAPGSTSDLVTTFWQGAASVSPSVSDWAPATSGETLALGDLLTLIGDETQ</sequence>
<reference evidence="1 2" key="1">
    <citation type="journal article" date="2011" name="Syst. Appl. Microbiol.">
        <title>Defluviimonas denitrificans gen. nov., sp. nov., and Pararhodobacter aggregans gen. nov., sp. nov., non-phototrophic Rhodobacteraceae from the biofilter of a marine aquaculture.</title>
        <authorList>
            <person name="Foesel B.U."/>
            <person name="Drake H.L."/>
            <person name="Schramm A."/>
        </authorList>
    </citation>
    <scope>NUCLEOTIDE SEQUENCE [LARGE SCALE GENOMIC DNA]</scope>
    <source>
        <strain evidence="1 2">D1-19</strain>
    </source>
</reference>
<dbReference type="AlphaFoldDB" id="A0A2T7UMB5"/>
<name>A0A2T7UMB5_9RHOB</name>
<proteinExistence type="predicted"/>
<protein>
    <recommendedName>
        <fullName evidence="3">Dihydroorotate dehydrogenase</fullName>
    </recommendedName>
</protein>
<evidence type="ECO:0008006" key="3">
    <source>
        <dbReference type="Google" id="ProtNLM"/>
    </source>
</evidence>
<evidence type="ECO:0000313" key="2">
    <source>
        <dbReference type="Proteomes" id="UP000244810"/>
    </source>
</evidence>
<organism evidence="1 2">
    <name type="scientific">Pararhodobacter aggregans</name>
    <dbReference type="NCBI Taxonomy" id="404875"/>
    <lineage>
        <taxon>Bacteria</taxon>
        <taxon>Pseudomonadati</taxon>
        <taxon>Pseudomonadota</taxon>
        <taxon>Alphaproteobacteria</taxon>
        <taxon>Rhodobacterales</taxon>
        <taxon>Paracoccaceae</taxon>
        <taxon>Pararhodobacter</taxon>
    </lineage>
</organism>
<evidence type="ECO:0000313" key="1">
    <source>
        <dbReference type="EMBL" id="PVE45843.1"/>
    </source>
</evidence>
<dbReference type="OrthoDB" id="7863719at2"/>
<dbReference type="RefSeq" id="WP_107754825.1">
    <property type="nucleotide sequence ID" value="NZ_QBKF01000017.1"/>
</dbReference>
<accession>A0A2T7UMB5</accession>
<keyword evidence="2" id="KW-1185">Reference proteome</keyword>
<dbReference type="Proteomes" id="UP000244810">
    <property type="component" value="Unassembled WGS sequence"/>
</dbReference>
<gene>
    <name evidence="1" type="ORF">DDE23_18660</name>
</gene>
<comment type="caution">
    <text evidence="1">The sequence shown here is derived from an EMBL/GenBank/DDBJ whole genome shotgun (WGS) entry which is preliminary data.</text>
</comment>